<dbReference type="EMBL" id="CADEAL010000659">
    <property type="protein sequence ID" value="CAB1423493.1"/>
    <property type="molecule type" value="Genomic_DNA"/>
</dbReference>
<gene>
    <name evidence="2" type="ORF">PLEPLA_LOCUS11413</name>
</gene>
<reference evidence="2" key="1">
    <citation type="submission" date="2020-03" db="EMBL/GenBank/DDBJ databases">
        <authorList>
            <person name="Weist P."/>
        </authorList>
    </citation>
    <scope>NUCLEOTIDE SEQUENCE</scope>
</reference>
<sequence length="146" mass="16014">MAHVQTHDYGNVADKTCKSSGALFTSDSLFAARGIHVIITSIHTVPQGQDRHGGTERQRDVEKVEGQGRWTAGQDLLEEDPVLPEASARCQQSPSSGQNQKRSGTRGDNIKGQIYIKHCWEMSAHVGKGRRAEGGRRDREAGKGHR</sequence>
<evidence type="ECO:0000313" key="3">
    <source>
        <dbReference type="Proteomes" id="UP001153269"/>
    </source>
</evidence>
<feature type="region of interest" description="Disordered" evidence="1">
    <location>
        <begin position="125"/>
        <end position="146"/>
    </location>
</feature>
<accession>A0A9N7U509</accession>
<proteinExistence type="predicted"/>
<name>A0A9N7U509_PLEPL</name>
<feature type="compositionally biased region" description="Basic and acidic residues" evidence="1">
    <location>
        <begin position="49"/>
        <end position="66"/>
    </location>
</feature>
<keyword evidence="3" id="KW-1185">Reference proteome</keyword>
<feature type="compositionally biased region" description="Basic and acidic residues" evidence="1">
    <location>
        <begin position="130"/>
        <end position="146"/>
    </location>
</feature>
<dbReference type="Proteomes" id="UP001153269">
    <property type="component" value="Unassembled WGS sequence"/>
</dbReference>
<protein>
    <submittedName>
        <fullName evidence="2">Uncharacterized protein</fullName>
    </submittedName>
</protein>
<comment type="caution">
    <text evidence="2">The sequence shown here is derived from an EMBL/GenBank/DDBJ whole genome shotgun (WGS) entry which is preliminary data.</text>
</comment>
<organism evidence="2 3">
    <name type="scientific">Pleuronectes platessa</name>
    <name type="common">European plaice</name>
    <dbReference type="NCBI Taxonomy" id="8262"/>
    <lineage>
        <taxon>Eukaryota</taxon>
        <taxon>Metazoa</taxon>
        <taxon>Chordata</taxon>
        <taxon>Craniata</taxon>
        <taxon>Vertebrata</taxon>
        <taxon>Euteleostomi</taxon>
        <taxon>Actinopterygii</taxon>
        <taxon>Neopterygii</taxon>
        <taxon>Teleostei</taxon>
        <taxon>Neoteleostei</taxon>
        <taxon>Acanthomorphata</taxon>
        <taxon>Carangaria</taxon>
        <taxon>Pleuronectiformes</taxon>
        <taxon>Pleuronectoidei</taxon>
        <taxon>Pleuronectidae</taxon>
        <taxon>Pleuronectes</taxon>
    </lineage>
</organism>
<feature type="region of interest" description="Disordered" evidence="1">
    <location>
        <begin position="45"/>
        <end position="108"/>
    </location>
</feature>
<evidence type="ECO:0000256" key="1">
    <source>
        <dbReference type="SAM" id="MobiDB-lite"/>
    </source>
</evidence>
<feature type="compositionally biased region" description="Polar residues" evidence="1">
    <location>
        <begin position="89"/>
        <end position="102"/>
    </location>
</feature>
<dbReference type="AlphaFoldDB" id="A0A9N7U509"/>
<evidence type="ECO:0000313" key="2">
    <source>
        <dbReference type="EMBL" id="CAB1423493.1"/>
    </source>
</evidence>